<keyword evidence="4" id="KW-0410">Iron transport</keyword>
<proteinExistence type="predicted"/>
<dbReference type="FunFam" id="3.40.50.300:FF:000134">
    <property type="entry name" value="Iron-enterobactin ABC transporter ATP-binding protein"/>
    <property type="match status" value="1"/>
</dbReference>
<dbReference type="InterPro" id="IPR017871">
    <property type="entry name" value="ABC_transporter-like_CS"/>
</dbReference>
<dbReference type="InterPro" id="IPR003439">
    <property type="entry name" value="ABC_transporter-like_ATP-bd"/>
</dbReference>
<keyword evidence="5" id="KW-0547">Nucleotide-binding</keyword>
<evidence type="ECO:0000256" key="3">
    <source>
        <dbReference type="ARBA" id="ARBA00022475"/>
    </source>
</evidence>
<keyword evidence="6 11" id="KW-0067">ATP-binding</keyword>
<organism evidence="11 12">
    <name type="scientific">Tessaracoccus oleiagri</name>
    <dbReference type="NCBI Taxonomy" id="686624"/>
    <lineage>
        <taxon>Bacteria</taxon>
        <taxon>Bacillati</taxon>
        <taxon>Actinomycetota</taxon>
        <taxon>Actinomycetes</taxon>
        <taxon>Propionibacteriales</taxon>
        <taxon>Propionibacteriaceae</taxon>
        <taxon>Tessaracoccus</taxon>
    </lineage>
</organism>
<dbReference type="RefSeq" id="WP_093252797.1">
    <property type="nucleotide sequence ID" value="NZ_FNGP01000005.1"/>
</dbReference>
<dbReference type="OrthoDB" id="5296765at2"/>
<keyword evidence="3" id="KW-1003">Cell membrane</keyword>
<evidence type="ECO:0000256" key="1">
    <source>
        <dbReference type="ARBA" id="ARBA00004202"/>
    </source>
</evidence>
<dbReference type="PANTHER" id="PTHR42771">
    <property type="entry name" value="IRON(3+)-HYDROXAMATE IMPORT ATP-BINDING PROTEIN FHUC"/>
    <property type="match status" value="1"/>
</dbReference>
<dbReference type="CDD" id="cd03214">
    <property type="entry name" value="ABC_Iron-Siderophores_B12_Hemin"/>
    <property type="match status" value="1"/>
</dbReference>
<dbReference type="STRING" id="686624.SAMN04488242_2508"/>
<dbReference type="SMART" id="SM00382">
    <property type="entry name" value="AAA"/>
    <property type="match status" value="1"/>
</dbReference>
<evidence type="ECO:0000313" key="12">
    <source>
        <dbReference type="Proteomes" id="UP000199475"/>
    </source>
</evidence>
<dbReference type="SUPFAM" id="SSF52540">
    <property type="entry name" value="P-loop containing nucleoside triphosphate hydrolases"/>
    <property type="match status" value="1"/>
</dbReference>
<evidence type="ECO:0000256" key="5">
    <source>
        <dbReference type="ARBA" id="ARBA00022741"/>
    </source>
</evidence>
<dbReference type="AlphaFoldDB" id="A0A1G9MAJ4"/>
<keyword evidence="8" id="KW-0406">Ion transport</keyword>
<dbReference type="GO" id="GO:0005886">
    <property type="term" value="C:plasma membrane"/>
    <property type="evidence" value="ECO:0007669"/>
    <property type="project" value="UniProtKB-SubCell"/>
</dbReference>
<keyword evidence="9" id="KW-0472">Membrane</keyword>
<dbReference type="PROSITE" id="PS50893">
    <property type="entry name" value="ABC_TRANSPORTER_2"/>
    <property type="match status" value="1"/>
</dbReference>
<dbReference type="GO" id="GO:0005524">
    <property type="term" value="F:ATP binding"/>
    <property type="evidence" value="ECO:0007669"/>
    <property type="project" value="UniProtKB-KW"/>
</dbReference>
<evidence type="ECO:0000259" key="10">
    <source>
        <dbReference type="PROSITE" id="PS50893"/>
    </source>
</evidence>
<dbReference type="Gene3D" id="3.40.50.300">
    <property type="entry name" value="P-loop containing nucleotide triphosphate hydrolases"/>
    <property type="match status" value="1"/>
</dbReference>
<evidence type="ECO:0000313" key="11">
    <source>
        <dbReference type="EMBL" id="SDL71290.1"/>
    </source>
</evidence>
<dbReference type="Proteomes" id="UP000199475">
    <property type="component" value="Unassembled WGS sequence"/>
</dbReference>
<name>A0A1G9MAJ4_9ACTN</name>
<comment type="subcellular location">
    <subcellularLocation>
        <location evidence="1">Cell membrane</location>
        <topology evidence="1">Peripheral membrane protein</topology>
    </subcellularLocation>
</comment>
<evidence type="ECO:0000256" key="6">
    <source>
        <dbReference type="ARBA" id="ARBA00022840"/>
    </source>
</evidence>
<keyword evidence="12" id="KW-1185">Reference proteome</keyword>
<protein>
    <submittedName>
        <fullName evidence="11">Iron complex transport system ATP-binding protein</fullName>
    </submittedName>
</protein>
<evidence type="ECO:0000256" key="9">
    <source>
        <dbReference type="ARBA" id="ARBA00023136"/>
    </source>
</evidence>
<dbReference type="InterPro" id="IPR051535">
    <property type="entry name" value="Siderophore_ABC-ATPase"/>
</dbReference>
<keyword evidence="7" id="KW-0408">Iron</keyword>
<accession>A0A1G9MAJ4</accession>
<dbReference type="GO" id="GO:0006826">
    <property type="term" value="P:iron ion transport"/>
    <property type="evidence" value="ECO:0007669"/>
    <property type="project" value="UniProtKB-KW"/>
</dbReference>
<feature type="domain" description="ABC transporter" evidence="10">
    <location>
        <begin position="4"/>
        <end position="240"/>
    </location>
</feature>
<reference evidence="11 12" key="1">
    <citation type="submission" date="2016-10" db="EMBL/GenBank/DDBJ databases">
        <authorList>
            <person name="de Groot N.N."/>
        </authorList>
    </citation>
    <scope>NUCLEOTIDE SEQUENCE [LARGE SCALE GENOMIC DNA]</scope>
    <source>
        <strain evidence="11 12">CGMCC 1.9159</strain>
    </source>
</reference>
<dbReference type="InterPro" id="IPR027417">
    <property type="entry name" value="P-loop_NTPase"/>
</dbReference>
<dbReference type="Pfam" id="PF00005">
    <property type="entry name" value="ABC_tran"/>
    <property type="match status" value="1"/>
</dbReference>
<sequence length="267" mass="28197">MHTLEARELTLGYGGAPIVTDLSLELPAGAVTALIGPNGCGKSTLLRGLSRLLRPAGGQVLLGGRDLQDFSARELARRLGLLPQAPITPGGITVGELVALGRAPHQGWFSRSSTEDRRAVEAALEATGTSALRERLVDELSGGQRQRVWIAMALAQDTGVLLLDEPTTFLDLAHALEVLEVIRHLNREKGVTVVMVLHDLNLAARYAQHLVLMADGSVTSAGGAADVLTEAHLASSFGLRARVVADPVTATPMVVPIEPTPVHTEMT</sequence>
<dbReference type="PANTHER" id="PTHR42771:SF2">
    <property type="entry name" value="IRON(3+)-HYDROXAMATE IMPORT ATP-BINDING PROTEIN FHUC"/>
    <property type="match status" value="1"/>
</dbReference>
<dbReference type="GO" id="GO:0016887">
    <property type="term" value="F:ATP hydrolysis activity"/>
    <property type="evidence" value="ECO:0007669"/>
    <property type="project" value="InterPro"/>
</dbReference>
<dbReference type="InterPro" id="IPR003593">
    <property type="entry name" value="AAA+_ATPase"/>
</dbReference>
<keyword evidence="2" id="KW-0813">Transport</keyword>
<dbReference type="PROSITE" id="PS00211">
    <property type="entry name" value="ABC_TRANSPORTER_1"/>
    <property type="match status" value="1"/>
</dbReference>
<evidence type="ECO:0000256" key="2">
    <source>
        <dbReference type="ARBA" id="ARBA00022448"/>
    </source>
</evidence>
<gene>
    <name evidence="11" type="ORF">SAMN04488242_2508</name>
</gene>
<dbReference type="EMBL" id="FNGP01000005">
    <property type="protein sequence ID" value="SDL71290.1"/>
    <property type="molecule type" value="Genomic_DNA"/>
</dbReference>
<evidence type="ECO:0000256" key="4">
    <source>
        <dbReference type="ARBA" id="ARBA00022496"/>
    </source>
</evidence>
<evidence type="ECO:0000256" key="7">
    <source>
        <dbReference type="ARBA" id="ARBA00023004"/>
    </source>
</evidence>
<evidence type="ECO:0000256" key="8">
    <source>
        <dbReference type="ARBA" id="ARBA00023065"/>
    </source>
</evidence>